<gene>
    <name evidence="2" type="ORF">EWB00_002488</name>
</gene>
<evidence type="ECO:0000259" key="1">
    <source>
        <dbReference type="Pfam" id="PF24467"/>
    </source>
</evidence>
<keyword evidence="3" id="KW-1185">Reference proteome</keyword>
<dbReference type="AlphaFoldDB" id="A0A4Z2DBM9"/>
<dbReference type="Pfam" id="PF24467">
    <property type="entry name" value="ARM_FBXO47"/>
    <property type="match status" value="1"/>
</dbReference>
<dbReference type="SUPFAM" id="SSF81383">
    <property type="entry name" value="F-box domain"/>
    <property type="match status" value="1"/>
</dbReference>
<reference evidence="2 3" key="1">
    <citation type="submission" date="2019-03" db="EMBL/GenBank/DDBJ databases">
        <title>An improved genome assembly of the fluke Schistosoma japonicum.</title>
        <authorList>
            <person name="Hu W."/>
            <person name="Luo F."/>
            <person name="Yin M."/>
            <person name="Mo X."/>
            <person name="Sun C."/>
            <person name="Wu Q."/>
            <person name="Zhu B."/>
            <person name="Xiang M."/>
            <person name="Wang J."/>
            <person name="Wang Y."/>
            <person name="Zhang T."/>
            <person name="Xu B."/>
            <person name="Zheng H."/>
            <person name="Feng Z."/>
        </authorList>
    </citation>
    <scope>NUCLEOTIDE SEQUENCE [LARGE SCALE GENOMIC DNA]</scope>
    <source>
        <strain evidence="2">HuSjv2</strain>
        <tissue evidence="2">Worms</tissue>
    </source>
</reference>
<organism evidence="2 3">
    <name type="scientific">Schistosoma japonicum</name>
    <name type="common">Blood fluke</name>
    <dbReference type="NCBI Taxonomy" id="6182"/>
    <lineage>
        <taxon>Eukaryota</taxon>
        <taxon>Metazoa</taxon>
        <taxon>Spiralia</taxon>
        <taxon>Lophotrochozoa</taxon>
        <taxon>Platyhelminthes</taxon>
        <taxon>Trematoda</taxon>
        <taxon>Digenea</taxon>
        <taxon>Strigeidida</taxon>
        <taxon>Schistosomatoidea</taxon>
        <taxon>Schistosomatidae</taxon>
        <taxon>Schistosoma</taxon>
    </lineage>
</organism>
<sequence length="570" mass="65237">MKRSGSLVFDLSTTGEKVLRRCSSDYSCSSGCLAGFLILPFNIRHQILSLVEIIDLISLWEVCRDFQLMIQRYCTNCRCPQLSHFYDPHDHEEHSSRKPRLLVTLYKHTGSLFRRIYHYKPISRKLQFLECTLSRHMPDQGQSYTISPSLQEQECSSICRLGPLKCSALFLYGVFLKEFVFGWPERNIQRVFHTLVHICFNENFWFRLSSLICQRPGVDPQSELRLRLFLRKTFLDPIALPHMYDEFNPSSLPISSTNHCLASNTSPIAIHYNTFLNLHQFEIYSKTPWTRETFSHHVLSSYSSANDRLSAVLPSTSAVSSGDFTVTHVSSVVETSPHPTVTMQTSSSSSNKQKRDYFWPASNTLMRILHSYPYSHQARILFILYGPLHRGNLMWRTMCENTAADSEQLTACFGELGSVLSNMYNSGLWTSEDIINILDHITITPDDWLAENVACLLHTSGPQIALLCVTNKASNGKTAEVAVTLTSLCLVQVKIRAKLTELIHLVSATFQATKEKDRTTFLDQLARSFQDVIVDLYETDELEERVEDFSTILRAQAEFMRALMAHMYEE</sequence>
<dbReference type="PANTHER" id="PTHR34098:SF1">
    <property type="entry name" value="F-BOX ONLY PROTEIN 47"/>
    <property type="match status" value="1"/>
</dbReference>
<dbReference type="EMBL" id="SKCS01000181">
    <property type="protein sequence ID" value="TNN13913.1"/>
    <property type="molecule type" value="Genomic_DNA"/>
</dbReference>
<proteinExistence type="predicted"/>
<dbReference type="PANTHER" id="PTHR34098">
    <property type="entry name" value="F-BOX ONLY PROTEIN 47"/>
    <property type="match status" value="1"/>
</dbReference>
<dbReference type="STRING" id="6182.A0A4Z2DBM9"/>
<dbReference type="OrthoDB" id="9858120at2759"/>
<name>A0A4Z2DBM9_SCHJA</name>
<dbReference type="InterPro" id="IPR036047">
    <property type="entry name" value="F-box-like_dom_sf"/>
</dbReference>
<protein>
    <submittedName>
        <fullName evidence="2">F-box only protein isoform 3</fullName>
    </submittedName>
</protein>
<evidence type="ECO:0000313" key="3">
    <source>
        <dbReference type="Proteomes" id="UP000311919"/>
    </source>
</evidence>
<dbReference type="InterPro" id="IPR056622">
    <property type="entry name" value="ARM_FBXO47"/>
</dbReference>
<accession>A0A4Z2DBM9</accession>
<comment type="caution">
    <text evidence="2">The sequence shown here is derived from an EMBL/GenBank/DDBJ whole genome shotgun (WGS) entry which is preliminary data.</text>
</comment>
<dbReference type="Proteomes" id="UP000311919">
    <property type="component" value="Unassembled WGS sequence"/>
</dbReference>
<evidence type="ECO:0000313" key="2">
    <source>
        <dbReference type="EMBL" id="TNN13913.1"/>
    </source>
</evidence>
<dbReference type="InterPro" id="IPR038946">
    <property type="entry name" value="FBXO47"/>
</dbReference>
<feature type="domain" description="FBXO47 ARM repeats region" evidence="1">
    <location>
        <begin position="366"/>
        <end position="568"/>
    </location>
</feature>